<dbReference type="RefSeq" id="WP_011835140.1">
    <property type="nucleotide sequence ID" value="NZ_AZSI01000126.1"/>
</dbReference>
<evidence type="ECO:0008006" key="11">
    <source>
        <dbReference type="Google" id="ProtNLM"/>
    </source>
</evidence>
<dbReference type="PANTHER" id="PTHR33884">
    <property type="entry name" value="UPF0410 PROTEIN YMGE"/>
    <property type="match status" value="1"/>
</dbReference>
<dbReference type="InterPro" id="IPR007341">
    <property type="entry name" value="Transgly_assoc"/>
</dbReference>
<evidence type="ECO:0000256" key="5">
    <source>
        <dbReference type="ARBA" id="ARBA00022989"/>
    </source>
</evidence>
<evidence type="ECO:0000256" key="1">
    <source>
        <dbReference type="ARBA" id="ARBA00004651"/>
    </source>
</evidence>
<evidence type="ECO:0000256" key="2">
    <source>
        <dbReference type="ARBA" id="ARBA00011006"/>
    </source>
</evidence>
<dbReference type="GO" id="GO:0005886">
    <property type="term" value="C:plasma membrane"/>
    <property type="evidence" value="ECO:0007669"/>
    <property type="project" value="UniProtKB-SubCell"/>
</dbReference>
<organism evidence="9 10">
    <name type="scientific">Lactococcus cremoris subsp. cremoris GE214</name>
    <dbReference type="NCBI Taxonomy" id="1415168"/>
    <lineage>
        <taxon>Bacteria</taxon>
        <taxon>Bacillati</taxon>
        <taxon>Bacillota</taxon>
        <taxon>Bacilli</taxon>
        <taxon>Lactobacillales</taxon>
        <taxon>Streptococcaceae</taxon>
        <taxon>Lactococcus</taxon>
        <taxon>Lactococcus cremoris subsp. cremoris</taxon>
    </lineage>
</organism>
<dbReference type="EMBL" id="AZSI01000126">
    <property type="protein sequence ID" value="KEY61747.1"/>
    <property type="molecule type" value="Genomic_DNA"/>
</dbReference>
<evidence type="ECO:0000313" key="9">
    <source>
        <dbReference type="EMBL" id="KEY61747.1"/>
    </source>
</evidence>
<dbReference type="Pfam" id="PF04226">
    <property type="entry name" value="Transgly_assoc"/>
    <property type="match status" value="1"/>
</dbReference>
<evidence type="ECO:0000256" key="7">
    <source>
        <dbReference type="SAM" id="Phobius"/>
    </source>
</evidence>
<accession>A0A084A8W8</accession>
<proteinExistence type="inferred from homology"/>
<keyword evidence="6 7" id="KW-0472">Membrane</keyword>
<comment type="subcellular location">
    <subcellularLocation>
        <location evidence="1">Cell membrane</location>
        <topology evidence="1">Multi-pass membrane protein</topology>
    </subcellularLocation>
</comment>
<evidence type="ECO:0000256" key="3">
    <source>
        <dbReference type="ARBA" id="ARBA00022475"/>
    </source>
</evidence>
<dbReference type="PANTHER" id="PTHR33884:SF3">
    <property type="entry name" value="UPF0410 PROTEIN YMGE"/>
    <property type="match status" value="1"/>
</dbReference>
<name>A0A084A8W8_LACLC</name>
<feature type="transmembrane region" description="Helical" evidence="7">
    <location>
        <begin position="27"/>
        <end position="45"/>
    </location>
</feature>
<gene>
    <name evidence="9" type="ORF">U725_02115</name>
    <name evidence="8" type="ORF">U725_02545</name>
</gene>
<comment type="similarity">
    <text evidence="2">Belongs to the UPF0410 family.</text>
</comment>
<evidence type="ECO:0000313" key="10">
    <source>
        <dbReference type="Proteomes" id="UP000028401"/>
    </source>
</evidence>
<keyword evidence="4 7" id="KW-0812">Transmembrane</keyword>
<keyword evidence="3" id="KW-1003">Cell membrane</keyword>
<reference evidence="9 10" key="1">
    <citation type="submission" date="2014-06" db="EMBL/GenBank/DDBJ databases">
        <title>Draft genome sequence of the putrescine producing strain Lactococcus lactis subsp cremoris GE214.</title>
        <authorList>
            <person name="Ladero V."/>
            <person name="Linares D.M."/>
            <person name="del Rio B."/>
            <person name="Mayo B."/>
            <person name="Martin M.C."/>
            <person name="Fernandez M."/>
            <person name="Alvarez M.A."/>
        </authorList>
    </citation>
    <scope>NUCLEOTIDE SEQUENCE [LARGE SCALE GENOMIC DNA]</scope>
    <source>
        <strain evidence="9 10">GE214</strain>
    </source>
</reference>
<evidence type="ECO:0000256" key="6">
    <source>
        <dbReference type="ARBA" id="ARBA00023136"/>
    </source>
</evidence>
<dbReference type="Proteomes" id="UP000028401">
    <property type="component" value="Unassembled WGS sequence"/>
</dbReference>
<dbReference type="EMBL" id="AZSI01000193">
    <property type="protein sequence ID" value="KEY61327.1"/>
    <property type="molecule type" value="Genomic_DNA"/>
</dbReference>
<feature type="transmembrane region" description="Helical" evidence="7">
    <location>
        <begin position="52"/>
        <end position="75"/>
    </location>
</feature>
<sequence length="79" mass="7880">MIWSLIVGALIGLIAGAITKKGSSMGWIANILAGLVGSFVGQALLGTWGPSLAGMALIPSIVGAVIVVAVVSFVLSKMN</sequence>
<keyword evidence="5 7" id="KW-1133">Transmembrane helix</keyword>
<protein>
    <recommendedName>
        <fullName evidence="11">GlsB/YeaQ/YmgE family stress response membrane protein</fullName>
    </recommendedName>
</protein>
<evidence type="ECO:0000256" key="4">
    <source>
        <dbReference type="ARBA" id="ARBA00022692"/>
    </source>
</evidence>
<comment type="caution">
    <text evidence="9">The sequence shown here is derived from an EMBL/GenBank/DDBJ whole genome shotgun (WGS) entry which is preliminary data.</text>
</comment>
<evidence type="ECO:0000313" key="8">
    <source>
        <dbReference type="EMBL" id="KEY61327.1"/>
    </source>
</evidence>
<dbReference type="AlphaFoldDB" id="A0A084A8W8"/>
<dbReference type="PATRIC" id="fig|1415168.3.peg.2185"/>